<reference evidence="2 3" key="1">
    <citation type="submission" date="2019-04" db="EMBL/GenBank/DDBJ databases">
        <title>Lysinibacillus genome sequencing.</title>
        <authorList>
            <person name="Dunlap C."/>
        </authorList>
    </citation>
    <scope>NUCLEOTIDE SEQUENCE [LARGE SCALE GENOMIC DNA]</scope>
    <source>
        <strain evidence="2 3">CCTCC AB 2010389</strain>
    </source>
</reference>
<organism evidence="2 3">
    <name type="scientific">Lysinibacillus mangiferihumi</name>
    <dbReference type="NCBI Taxonomy" id="1130819"/>
    <lineage>
        <taxon>Bacteria</taxon>
        <taxon>Bacillati</taxon>
        <taxon>Bacillota</taxon>
        <taxon>Bacilli</taxon>
        <taxon>Bacillales</taxon>
        <taxon>Bacillaceae</taxon>
        <taxon>Lysinibacillus</taxon>
    </lineage>
</organism>
<sequence>MKLLKKSLVLVLVTFLFFSFLYPNESNAVTKSYVKDTNNKEEINDKGTDPKPEELYEGKWVDLKLRDNLGIKMLDEPRHPNSANDAMNLIMNPPVEHTGWSAKVYGCEQFSRWEFAGYDKNGNPKYDEVRWTEWVDGPYLNTDDKNKEFDAALYNDQIKEHYQDNSRHPETAGIDFTGARGTVWGSGFFYSIYQEDARTWPCSAGAQSYFYNNNDILMEGRVQIPEPDPTDSIEAPNRDAEGSAKGHAFWELRRYDEKARSGIYIESDFKIAGDHYATRKPKHKVSVDGKAVEQSESITMEIPDAMPLKGKSLSYEFSYEYTNFYKDIYTCTDSKDGHCYSWTFVERIPDWSKVKTFTLSDSIKMDHSQQDTVKAVTMDEILAKKWVVGRKDTYSPSKKSKVYHEKYSRAEGNEWKNEVKLKTQTTLPMTPGKLLYSVELPSEAHKDGNFYPLLKKQSTGTFKAAELDESLQDEFAEGVQLQQKVMDDKGTSGEQRQFEGEFVSDLFFTTSGTGFMSGYKYAKQVQEAIVNGQSLPSFEQVVREGSAKGEADFASFTNGVPFKDDWVFTESEEDLEKLQRYALPISPYSELQPKETYKNKLELVDMGLSDLRFMFDQSFSFEHFLFGSGYDDAWIIEQPESRFPVEQYETVELTYEQVQALKEADRTRPQNKMHNFRFVDRTFPDKVKEIRGAQ</sequence>
<evidence type="ECO:0000313" key="3">
    <source>
        <dbReference type="Proteomes" id="UP000308744"/>
    </source>
</evidence>
<dbReference type="RefSeq" id="WP_107896528.1">
    <property type="nucleotide sequence ID" value="NZ_PYWM01000021.1"/>
</dbReference>
<evidence type="ECO:0000313" key="2">
    <source>
        <dbReference type="EMBL" id="TKI65276.1"/>
    </source>
</evidence>
<dbReference type="Proteomes" id="UP000308744">
    <property type="component" value="Unassembled WGS sequence"/>
</dbReference>
<accession>A0A4U2YUI1</accession>
<evidence type="ECO:0008006" key="4">
    <source>
        <dbReference type="Google" id="ProtNLM"/>
    </source>
</evidence>
<gene>
    <name evidence="2" type="ORF">FC756_16950</name>
</gene>
<feature type="chain" id="PRO_5020668042" description="DUF5704 domain-containing protein" evidence="1">
    <location>
        <begin position="29"/>
        <end position="694"/>
    </location>
</feature>
<feature type="signal peptide" evidence="1">
    <location>
        <begin position="1"/>
        <end position="28"/>
    </location>
</feature>
<dbReference type="AlphaFoldDB" id="A0A4U2YUI1"/>
<dbReference type="EMBL" id="SZPU01000065">
    <property type="protein sequence ID" value="TKI65276.1"/>
    <property type="molecule type" value="Genomic_DNA"/>
</dbReference>
<name>A0A4U2YUI1_9BACI</name>
<comment type="caution">
    <text evidence="2">The sequence shown here is derived from an EMBL/GenBank/DDBJ whole genome shotgun (WGS) entry which is preliminary data.</text>
</comment>
<protein>
    <recommendedName>
        <fullName evidence="4">DUF5704 domain-containing protein</fullName>
    </recommendedName>
</protein>
<proteinExistence type="predicted"/>
<keyword evidence="3" id="KW-1185">Reference proteome</keyword>
<keyword evidence="1" id="KW-0732">Signal</keyword>
<evidence type="ECO:0000256" key="1">
    <source>
        <dbReference type="SAM" id="SignalP"/>
    </source>
</evidence>